<dbReference type="EMBL" id="CP121671">
    <property type="protein sequence ID" value="WFT76104.1"/>
    <property type="molecule type" value="Genomic_DNA"/>
</dbReference>
<dbReference type="InterPro" id="IPR027417">
    <property type="entry name" value="P-loop_NTPase"/>
</dbReference>
<keyword evidence="13 14" id="KW-0234">DNA repair</keyword>
<dbReference type="PROSITE" id="PS51217">
    <property type="entry name" value="UVRD_HELICASE_CTER"/>
    <property type="match status" value="1"/>
</dbReference>
<feature type="binding site" evidence="14">
    <location>
        <position position="1134"/>
    </location>
    <ligand>
        <name>[4Fe-4S] cluster</name>
        <dbReference type="ChEBI" id="CHEBI:49883"/>
    </ligand>
</feature>
<evidence type="ECO:0000256" key="14">
    <source>
        <dbReference type="HAMAP-Rule" id="MF_01452"/>
    </source>
</evidence>
<sequence length="1172" mass="135326">MAIQFLLGRSGAGKGVRVLEDIEAKLKADPKGRPIMYIVPDQMTFQQEYTLLKRDGVEGSIRAQVFSFSRLAWRVFQETGGGTKKFISSTGIQMMLRKIVEERTSEWRVFQKAIEKQGFIEQLEGMITEFKRYNISPQTLHMQMNAMDQIVHKTSHEEGLRDKLDDLSYIFEYLTDALKEQYIDGEDQLQLLADKIPEAQFLEGAEVYLDGFHSFTPQEYTVIEALLKKADRVVVSLTTETPELEENQELDLFHETKETYFTLKQMAEQAGVEIEGSVELDHNHGRLKGQPALLHLERYFDQRPAPGFEREAPIQIAEAAHPRAEVEGVAQEILRLVRDEGYRYKDMAVLIREPEVYHSLIETLFVDYGIPVFIDEKKTMLNHPVMELIRSGLDVIEGNFRYDAVFRLLKTGLIPSSNPTFPLTEDAIDELENYVLEYGVRRRDRWFSEEPWIYQRFRGFEQSSQTDEEKQKQKRINAYRRQVTRVLEPFDKELREAATVEERSRAVYGWLESMEIPAQLEKWRDRYDERGDIEKGREQEQVWDALLQLLDEMVEMAGDEKISLQVFRSIIESGLESLTFAHVPPSMDHVIIGNVDRSRITGIKASFLLGVTDGVWPMKPTADGMISERERTLLAEGGIKLADGTNRQLLDDRFYMYLALTMASDHLWLSYPLSNEEGKSKVPSQIIQRLDELFPAVRDSHVLLKDADDEEDATRFITNPVKTRSALTSQLSRYLRGYPLPSTWWDVLNWYIKAEDKNGLTNRILHSLFYKNQPVDLAQDTKKRMFDGPLKTSVSRLETYHRCSYQYFSRHSLNLEERKTYKLDAPDIGQLFHEALKQITEWVQQEGRDFAELNKNETAHYAEKVMSKLAPILQNQILHSSNRHHYIKHKLQGVVSRAAFILSEQARKSRFSPVGLELGFGTGKDAKLPPLSLGLPNGHELMLRGRIDRVDRALHEQALYLRIIDYKSSEKGLNLTDVYYGLALQMLAYLDVVLTNAEHWLGTPALPAGVLYFHVHNPMVSGKQILGDDQIEEEIFKKFKMKGLLLENEQLVNMMDTSLEKGQSQIIPAGLKANGGFYKGSKTIESDHFNELRGYIRDVMIEAGQRVTEGEVDLNPYQKGQQRACDYCPFRSVCQFDPSLEDNDYRKLKKWKEEEVIQQIVTREENRFGKLD</sequence>
<accession>A0ABY8J3T3</accession>
<dbReference type="NCBIfam" id="TIGR02773">
    <property type="entry name" value="addB_Gpos"/>
    <property type="match status" value="1"/>
</dbReference>
<evidence type="ECO:0000256" key="9">
    <source>
        <dbReference type="ARBA" id="ARBA00022840"/>
    </source>
</evidence>
<feature type="domain" description="UvrD-like helicase C-terminal" evidence="15">
    <location>
        <begin position="283"/>
        <end position="588"/>
    </location>
</feature>
<dbReference type="HAMAP" id="MF_01452">
    <property type="entry name" value="AddB_type1"/>
    <property type="match status" value="1"/>
</dbReference>
<dbReference type="Gene3D" id="6.10.140.1030">
    <property type="match status" value="1"/>
</dbReference>
<comment type="function">
    <text evidence="14">The heterodimer acts as both an ATP-dependent DNA helicase and an ATP-dependent, dual-direction single-stranded exonuclease. Recognizes the chi site generating a DNA molecule suitable for the initiation of homologous recombination. The AddB subunit has 5' -&gt; 3' nuclease activity but not helicase activity.</text>
</comment>
<dbReference type="InterPro" id="IPR049035">
    <property type="entry name" value="ADDB_N"/>
</dbReference>
<dbReference type="Pfam" id="PF21445">
    <property type="entry name" value="ADDB_N"/>
    <property type="match status" value="1"/>
</dbReference>
<evidence type="ECO:0000313" key="17">
    <source>
        <dbReference type="Proteomes" id="UP001221597"/>
    </source>
</evidence>
<evidence type="ECO:0000256" key="3">
    <source>
        <dbReference type="ARBA" id="ARBA00022723"/>
    </source>
</evidence>
<dbReference type="Proteomes" id="UP001221597">
    <property type="component" value="Chromosome"/>
</dbReference>
<comment type="cofactor">
    <cofactor evidence="14">
        <name>[4Fe-4S] cluster</name>
        <dbReference type="ChEBI" id="CHEBI:49883"/>
    </cofactor>
    <text evidence="14">Binds 1 [4Fe-4S] cluster.</text>
</comment>
<evidence type="ECO:0000256" key="4">
    <source>
        <dbReference type="ARBA" id="ARBA00022741"/>
    </source>
</evidence>
<keyword evidence="5 14" id="KW-0227">DNA damage</keyword>
<keyword evidence="8 14" id="KW-0269">Exonuclease</keyword>
<keyword evidence="10 14" id="KW-0408">Iron</keyword>
<evidence type="ECO:0000256" key="7">
    <source>
        <dbReference type="ARBA" id="ARBA00022806"/>
    </source>
</evidence>
<comment type="cofactor">
    <cofactor evidence="14">
        <name>Mg(2+)</name>
        <dbReference type="ChEBI" id="CHEBI:18420"/>
    </cofactor>
</comment>
<comment type="similarity">
    <text evidence="14">Belongs to the helicase family. AddB/RexB type 1 subfamily.</text>
</comment>
<reference evidence="16 17" key="1">
    <citation type="submission" date="2023-04" db="EMBL/GenBank/DDBJ databases">
        <title>Genome sequence of Halobacillus naozhouensis KACC 21980.</title>
        <authorList>
            <person name="Kim S."/>
            <person name="Heo J."/>
            <person name="Kwon S.-W."/>
        </authorList>
    </citation>
    <scope>NUCLEOTIDE SEQUENCE [LARGE SCALE GENOMIC DNA]</scope>
    <source>
        <strain evidence="16 17">KCTC 13234</strain>
    </source>
</reference>
<evidence type="ECO:0000256" key="1">
    <source>
        <dbReference type="ARBA" id="ARBA00022485"/>
    </source>
</evidence>
<keyword evidence="17" id="KW-1185">Reference proteome</keyword>
<evidence type="ECO:0000313" key="16">
    <source>
        <dbReference type="EMBL" id="WFT76104.1"/>
    </source>
</evidence>
<dbReference type="InterPro" id="IPR014140">
    <property type="entry name" value="DNA_helicase_suAddB"/>
</dbReference>
<dbReference type="SUPFAM" id="SSF52540">
    <property type="entry name" value="P-loop containing nucleoside triphosphate hydrolases"/>
    <property type="match status" value="1"/>
</dbReference>
<dbReference type="PANTHER" id="PTHR30591:SF1">
    <property type="entry name" value="RECBCD ENZYME SUBUNIT RECC"/>
    <property type="match status" value="1"/>
</dbReference>
<dbReference type="RefSeq" id="WP_283078061.1">
    <property type="nucleotide sequence ID" value="NZ_CP121671.1"/>
</dbReference>
<comment type="subunit">
    <text evidence="14">Heterodimer of AddA and AddB.</text>
</comment>
<keyword evidence="1 14" id="KW-0004">4Fe-4S</keyword>
<organism evidence="16 17">
    <name type="scientific">Halobacillus naozhouensis</name>
    <dbReference type="NCBI Taxonomy" id="554880"/>
    <lineage>
        <taxon>Bacteria</taxon>
        <taxon>Bacillati</taxon>
        <taxon>Bacillota</taxon>
        <taxon>Bacilli</taxon>
        <taxon>Bacillales</taxon>
        <taxon>Bacillaceae</taxon>
        <taxon>Halobacillus</taxon>
    </lineage>
</organism>
<dbReference type="InterPro" id="IPR038726">
    <property type="entry name" value="PDDEXK_AddAB-type"/>
</dbReference>
<keyword evidence="3 14" id="KW-0479">Metal-binding</keyword>
<dbReference type="GO" id="GO:0004386">
    <property type="term" value="F:helicase activity"/>
    <property type="evidence" value="ECO:0007669"/>
    <property type="project" value="UniProtKB-KW"/>
</dbReference>
<comment type="miscellaneous">
    <text evidence="14">Despite having conserved helicase domains, this subunit does not have helicase activity.</text>
</comment>
<feature type="binding site" evidence="14">
    <location>
        <position position="1128"/>
    </location>
    <ligand>
        <name>[4Fe-4S] cluster</name>
        <dbReference type="ChEBI" id="CHEBI:49883"/>
    </ligand>
</feature>
<name>A0ABY8J3T3_9BACI</name>
<feature type="binding site" evidence="14">
    <location>
        <position position="803"/>
    </location>
    <ligand>
        <name>[4Fe-4S] cluster</name>
        <dbReference type="ChEBI" id="CHEBI:49883"/>
    </ligand>
</feature>
<evidence type="ECO:0000256" key="5">
    <source>
        <dbReference type="ARBA" id="ARBA00022763"/>
    </source>
</evidence>
<gene>
    <name evidence="14 16" type="primary">addB</name>
    <name evidence="16" type="ORF">P9989_07010</name>
</gene>
<evidence type="ECO:0000256" key="12">
    <source>
        <dbReference type="ARBA" id="ARBA00023125"/>
    </source>
</evidence>
<dbReference type="Gene3D" id="3.90.320.10">
    <property type="match status" value="1"/>
</dbReference>
<keyword evidence="9 14" id="KW-0067">ATP-binding</keyword>
<keyword evidence="11 14" id="KW-0411">Iron-sulfur</keyword>
<dbReference type="EC" id="3.1.-.-" evidence="14"/>
<protein>
    <recommendedName>
        <fullName evidence="14">ATP-dependent helicase/deoxyribonuclease subunit B</fullName>
        <ecNumber evidence="14">3.1.-.-</ecNumber>
    </recommendedName>
    <alternativeName>
        <fullName evidence="14">ATP-dependent helicase/nuclease subunit AddB</fullName>
    </alternativeName>
</protein>
<keyword evidence="12 14" id="KW-0238">DNA-binding</keyword>
<dbReference type="Pfam" id="PF12705">
    <property type="entry name" value="PDDEXK_1"/>
    <property type="match status" value="1"/>
</dbReference>
<keyword evidence="2 14" id="KW-0540">Nuclease</keyword>
<dbReference type="InterPro" id="IPR011604">
    <property type="entry name" value="PDDEXK-like_dom_sf"/>
</dbReference>
<keyword evidence="4 14" id="KW-0547">Nucleotide-binding</keyword>
<evidence type="ECO:0000256" key="8">
    <source>
        <dbReference type="ARBA" id="ARBA00022839"/>
    </source>
</evidence>
<evidence type="ECO:0000256" key="2">
    <source>
        <dbReference type="ARBA" id="ARBA00022722"/>
    </source>
</evidence>
<dbReference type="InterPro" id="IPR014017">
    <property type="entry name" value="DNA_helicase_UvrD-like_C"/>
</dbReference>
<keyword evidence="6 14" id="KW-0378">Hydrolase</keyword>
<dbReference type="Gene3D" id="3.40.50.300">
    <property type="entry name" value="P-loop containing nucleotide triphosphate hydrolases"/>
    <property type="match status" value="3"/>
</dbReference>
<dbReference type="PANTHER" id="PTHR30591">
    <property type="entry name" value="RECBCD ENZYME SUBUNIT RECC"/>
    <property type="match status" value="1"/>
</dbReference>
<evidence type="ECO:0000259" key="15">
    <source>
        <dbReference type="PROSITE" id="PS51217"/>
    </source>
</evidence>
<evidence type="ECO:0000256" key="11">
    <source>
        <dbReference type="ARBA" id="ARBA00023014"/>
    </source>
</evidence>
<evidence type="ECO:0000256" key="6">
    <source>
        <dbReference type="ARBA" id="ARBA00022801"/>
    </source>
</evidence>
<proteinExistence type="inferred from homology"/>
<evidence type="ECO:0000256" key="13">
    <source>
        <dbReference type="ARBA" id="ARBA00023204"/>
    </source>
</evidence>
<feature type="binding site" evidence="14">
    <location>
        <position position="1125"/>
    </location>
    <ligand>
        <name>[4Fe-4S] cluster</name>
        <dbReference type="ChEBI" id="CHEBI:49883"/>
    </ligand>
</feature>
<evidence type="ECO:0000256" key="10">
    <source>
        <dbReference type="ARBA" id="ARBA00023004"/>
    </source>
</evidence>
<keyword evidence="7 14" id="KW-0347">Helicase</keyword>